<organism evidence="2 3">
    <name type="scientific">Cloeon dipterum</name>
    <dbReference type="NCBI Taxonomy" id="197152"/>
    <lineage>
        <taxon>Eukaryota</taxon>
        <taxon>Metazoa</taxon>
        <taxon>Ecdysozoa</taxon>
        <taxon>Arthropoda</taxon>
        <taxon>Hexapoda</taxon>
        <taxon>Insecta</taxon>
        <taxon>Pterygota</taxon>
        <taxon>Palaeoptera</taxon>
        <taxon>Ephemeroptera</taxon>
        <taxon>Pisciforma</taxon>
        <taxon>Baetidae</taxon>
        <taxon>Cloeon</taxon>
    </lineage>
</organism>
<keyword evidence="1" id="KW-0732">Signal</keyword>
<feature type="chain" id="PRO_5035810637" evidence="1">
    <location>
        <begin position="18"/>
        <end position="124"/>
    </location>
</feature>
<evidence type="ECO:0000256" key="1">
    <source>
        <dbReference type="SAM" id="SignalP"/>
    </source>
</evidence>
<comment type="caution">
    <text evidence="2">The sequence shown here is derived from an EMBL/GenBank/DDBJ whole genome shotgun (WGS) entry which is preliminary data.</text>
</comment>
<reference evidence="2 3" key="1">
    <citation type="submission" date="2020-04" db="EMBL/GenBank/DDBJ databases">
        <authorList>
            <person name="Alioto T."/>
            <person name="Alioto T."/>
            <person name="Gomez Garrido J."/>
        </authorList>
    </citation>
    <scope>NUCLEOTIDE SEQUENCE [LARGE SCALE GENOMIC DNA]</scope>
</reference>
<gene>
    <name evidence="2" type="ORF">CLODIP_2_CD12331</name>
</gene>
<name>A0A8S1CJ78_9INSE</name>
<dbReference type="Proteomes" id="UP000494165">
    <property type="component" value="Unassembled WGS sequence"/>
</dbReference>
<evidence type="ECO:0000313" key="2">
    <source>
        <dbReference type="EMBL" id="CAB3369400.1"/>
    </source>
</evidence>
<keyword evidence="3" id="KW-1185">Reference proteome</keyword>
<evidence type="ECO:0000313" key="3">
    <source>
        <dbReference type="Proteomes" id="UP000494165"/>
    </source>
</evidence>
<sequence length="124" mass="14553">MIRRLVVLLLLVHACMAVIVNPRTGEVGNRDFLKGRTFAPARVTPAPINPHAKQYKVKEEPQEATTQRAPAFYVDPRTKQLYNFKWLDKERLVLPTKWSSSVNSLDHLTRGRVKQQYQYIYFYY</sequence>
<dbReference type="EMBL" id="CADEPI010000045">
    <property type="protein sequence ID" value="CAB3369400.1"/>
    <property type="molecule type" value="Genomic_DNA"/>
</dbReference>
<feature type="signal peptide" evidence="1">
    <location>
        <begin position="1"/>
        <end position="17"/>
    </location>
</feature>
<protein>
    <submittedName>
        <fullName evidence="2">Uncharacterized protein</fullName>
    </submittedName>
</protein>
<proteinExistence type="predicted"/>
<accession>A0A8S1CJ78</accession>
<dbReference type="AlphaFoldDB" id="A0A8S1CJ78"/>